<keyword evidence="7" id="KW-1185">Reference proteome</keyword>
<dbReference type="InterPro" id="IPR036388">
    <property type="entry name" value="WH-like_DNA-bd_sf"/>
</dbReference>
<protein>
    <submittedName>
        <fullName evidence="6">Molybdate transport repressor ModE-like protein</fullName>
    </submittedName>
</protein>
<dbReference type="GO" id="GO:0000976">
    <property type="term" value="F:transcription cis-regulatory region binding"/>
    <property type="evidence" value="ECO:0007669"/>
    <property type="project" value="TreeGrafter"/>
</dbReference>
<dbReference type="Pfam" id="PF03466">
    <property type="entry name" value="LysR_substrate"/>
    <property type="match status" value="1"/>
</dbReference>
<dbReference type="GO" id="GO:0003700">
    <property type="term" value="F:DNA-binding transcription factor activity"/>
    <property type="evidence" value="ECO:0007669"/>
    <property type="project" value="InterPro"/>
</dbReference>
<sequence length="314" mass="32629">MGGYRGGVPLSPHLPELSALELLVDTARTGSIGAAARIHGISQQAASARLRGVEALVGAPLLLRSPRGSRLTESGTVLVEWAARLIDVAAEVDQGIATLRADRSERLRVAASMTVAEHLLPRWLITVRARQQTAGRSPTAVTLTATNSDRVAEAVRSGEADLGFVEGPTVPAGLRAQDVARDELVVVVAPSHPWTRRRAPLTAQELAATALVAREEGSGTRRVLEEALAAKGLRLTVPAVELTTSTGVREAVRAGSAPAVLSRLAAEGDLGAGRLAAVPVADLDLSRRLRAVWAGSSTPPAGAARDLLAVARSC</sequence>
<dbReference type="Proteomes" id="UP000239485">
    <property type="component" value="Unassembled WGS sequence"/>
</dbReference>
<dbReference type="Gene3D" id="1.10.10.10">
    <property type="entry name" value="Winged helix-like DNA-binding domain superfamily/Winged helix DNA-binding domain"/>
    <property type="match status" value="1"/>
</dbReference>
<evidence type="ECO:0000256" key="2">
    <source>
        <dbReference type="ARBA" id="ARBA00023015"/>
    </source>
</evidence>
<evidence type="ECO:0000313" key="7">
    <source>
        <dbReference type="Proteomes" id="UP000239485"/>
    </source>
</evidence>
<dbReference type="SUPFAM" id="SSF53850">
    <property type="entry name" value="Periplasmic binding protein-like II"/>
    <property type="match status" value="1"/>
</dbReference>
<reference evidence="6 7" key="1">
    <citation type="submission" date="2018-02" db="EMBL/GenBank/DDBJ databases">
        <title>Genomic Encyclopedia of Archaeal and Bacterial Type Strains, Phase II (KMG-II): from individual species to whole genera.</title>
        <authorList>
            <person name="Goeker M."/>
        </authorList>
    </citation>
    <scope>NUCLEOTIDE SEQUENCE [LARGE SCALE GENOMIC DNA]</scope>
    <source>
        <strain evidence="6 7">DSM 22857</strain>
    </source>
</reference>
<evidence type="ECO:0000256" key="4">
    <source>
        <dbReference type="ARBA" id="ARBA00023163"/>
    </source>
</evidence>
<dbReference type="PROSITE" id="PS50931">
    <property type="entry name" value="HTH_LYSR"/>
    <property type="match status" value="1"/>
</dbReference>
<dbReference type="PANTHER" id="PTHR30126:SF39">
    <property type="entry name" value="HTH-TYPE TRANSCRIPTIONAL REGULATOR CYSL"/>
    <property type="match status" value="1"/>
</dbReference>
<evidence type="ECO:0000256" key="3">
    <source>
        <dbReference type="ARBA" id="ARBA00023125"/>
    </source>
</evidence>
<feature type="domain" description="HTH lysR-type" evidence="5">
    <location>
        <begin position="15"/>
        <end position="72"/>
    </location>
</feature>
<accession>A0A2S6IVB9</accession>
<dbReference type="Gene3D" id="3.40.190.10">
    <property type="entry name" value="Periplasmic binding protein-like II"/>
    <property type="match status" value="2"/>
</dbReference>
<evidence type="ECO:0000256" key="1">
    <source>
        <dbReference type="ARBA" id="ARBA00009437"/>
    </source>
</evidence>
<comment type="similarity">
    <text evidence="1">Belongs to the LysR transcriptional regulatory family.</text>
</comment>
<dbReference type="PANTHER" id="PTHR30126">
    <property type="entry name" value="HTH-TYPE TRANSCRIPTIONAL REGULATOR"/>
    <property type="match status" value="1"/>
</dbReference>
<comment type="caution">
    <text evidence="6">The sequence shown here is derived from an EMBL/GenBank/DDBJ whole genome shotgun (WGS) entry which is preliminary data.</text>
</comment>
<dbReference type="AlphaFoldDB" id="A0A2S6IVB9"/>
<keyword evidence="2" id="KW-0805">Transcription regulation</keyword>
<dbReference type="Pfam" id="PF00126">
    <property type="entry name" value="HTH_1"/>
    <property type="match status" value="1"/>
</dbReference>
<evidence type="ECO:0000259" key="5">
    <source>
        <dbReference type="PROSITE" id="PS50931"/>
    </source>
</evidence>
<dbReference type="EMBL" id="PTJD01000002">
    <property type="protein sequence ID" value="PPK98220.1"/>
    <property type="molecule type" value="Genomic_DNA"/>
</dbReference>
<dbReference type="InterPro" id="IPR005119">
    <property type="entry name" value="LysR_subst-bd"/>
</dbReference>
<dbReference type="SUPFAM" id="SSF46785">
    <property type="entry name" value="Winged helix' DNA-binding domain"/>
    <property type="match status" value="1"/>
</dbReference>
<evidence type="ECO:0000313" key="6">
    <source>
        <dbReference type="EMBL" id="PPK98220.1"/>
    </source>
</evidence>
<gene>
    <name evidence="6" type="ORF">CLV92_102373</name>
</gene>
<name>A0A2S6IVB9_9ACTN</name>
<dbReference type="InterPro" id="IPR036390">
    <property type="entry name" value="WH_DNA-bd_sf"/>
</dbReference>
<organism evidence="6 7">
    <name type="scientific">Kineococcus xinjiangensis</name>
    <dbReference type="NCBI Taxonomy" id="512762"/>
    <lineage>
        <taxon>Bacteria</taxon>
        <taxon>Bacillati</taxon>
        <taxon>Actinomycetota</taxon>
        <taxon>Actinomycetes</taxon>
        <taxon>Kineosporiales</taxon>
        <taxon>Kineosporiaceae</taxon>
        <taxon>Kineococcus</taxon>
    </lineage>
</organism>
<proteinExistence type="inferred from homology"/>
<keyword evidence="4" id="KW-0804">Transcription</keyword>
<dbReference type="InterPro" id="IPR000847">
    <property type="entry name" value="LysR_HTH_N"/>
</dbReference>
<keyword evidence="3" id="KW-0238">DNA-binding</keyword>